<comment type="caution">
    <text evidence="1">The sequence shown here is derived from an EMBL/GenBank/DDBJ whole genome shotgun (WGS) entry which is preliminary data.</text>
</comment>
<keyword evidence="2" id="KW-1185">Reference proteome</keyword>
<dbReference type="AlphaFoldDB" id="A0A3A8IDA0"/>
<protein>
    <submittedName>
        <fullName evidence="1">Uncharacterized protein</fullName>
    </submittedName>
</protein>
<organism evidence="1 2">
    <name type="scientific">Corallococcus terminator</name>
    <dbReference type="NCBI Taxonomy" id="2316733"/>
    <lineage>
        <taxon>Bacteria</taxon>
        <taxon>Pseudomonadati</taxon>
        <taxon>Myxococcota</taxon>
        <taxon>Myxococcia</taxon>
        <taxon>Myxococcales</taxon>
        <taxon>Cystobacterineae</taxon>
        <taxon>Myxococcaceae</taxon>
        <taxon>Corallococcus</taxon>
    </lineage>
</organism>
<dbReference type="Proteomes" id="UP000268094">
    <property type="component" value="Unassembled WGS sequence"/>
</dbReference>
<sequence>MAKLEGETFLRTLLQGYYGPTEAEPIRRAMLDATYFLAPEVVSATQGLPLVRARRMTAGEARDTIVEGGDFVSDNFPPHYVFCAATDDKRHKGSTELCHIYGGKGEARDPFFYTNLANLCLVPSFLAKFADTHPPTVALLKGCSFILYGFDPRGEMRGRSIDPSLRQRIKIASPVKQGLFSSLQDREDTRFLAAKTAGYLFAEDGSINRSDPWVAAMIARQAVR</sequence>
<evidence type="ECO:0000313" key="2">
    <source>
        <dbReference type="Proteomes" id="UP000268094"/>
    </source>
</evidence>
<gene>
    <name evidence="1" type="ORF">D7V88_33300</name>
</gene>
<dbReference type="RefSeq" id="WP_120544647.1">
    <property type="nucleotide sequence ID" value="NZ_RAVZ01000327.1"/>
</dbReference>
<name>A0A3A8IDA0_9BACT</name>
<dbReference type="OrthoDB" id="8017698at2"/>
<evidence type="ECO:0000313" key="1">
    <source>
        <dbReference type="EMBL" id="RKG75593.1"/>
    </source>
</evidence>
<dbReference type="EMBL" id="RAVZ01000327">
    <property type="protein sequence ID" value="RKG75593.1"/>
    <property type="molecule type" value="Genomic_DNA"/>
</dbReference>
<accession>A0A3A8IDA0</accession>
<reference evidence="2" key="1">
    <citation type="submission" date="2018-09" db="EMBL/GenBank/DDBJ databases">
        <authorList>
            <person name="Livingstone P.G."/>
            <person name="Whitworth D.E."/>
        </authorList>
    </citation>
    <scope>NUCLEOTIDE SEQUENCE [LARGE SCALE GENOMIC DNA]</scope>
    <source>
        <strain evidence="2">CA054A</strain>
    </source>
</reference>
<proteinExistence type="predicted"/>